<dbReference type="Proteomes" id="UP001461341">
    <property type="component" value="Chromosome"/>
</dbReference>
<accession>A0ABZ2YBW2</accession>
<dbReference type="Pfam" id="PF01547">
    <property type="entry name" value="SBP_bac_1"/>
    <property type="match status" value="1"/>
</dbReference>
<proteinExistence type="inferred from homology"/>
<gene>
    <name evidence="3" type="ORF">QBE54_09245</name>
</gene>
<dbReference type="PANTHER" id="PTHR43649">
    <property type="entry name" value="ARABINOSE-BINDING PROTEIN-RELATED"/>
    <property type="match status" value="1"/>
</dbReference>
<dbReference type="InterPro" id="IPR050490">
    <property type="entry name" value="Bact_solute-bd_prot1"/>
</dbReference>
<sequence length="508" mass="58656">MRKYLFVLVALLVVATFSLGEAKIKLFLPPGEKNPDVDFSGITLRAIHDSGAGRILEWYAPLLEKECGVKIERTEMVDLPRLREKVMGDLLAGKPSWQIIEINPRFIADFALTGLIEPLDSYFEMFDPEDVKKYLDDIIPTYREFYMKWGGHYWAIPFDGDIHLFNYRKSFFENPKYQEMFKAQFGKELQPPETWDDFVDLAKFFKENVLPPDMYSTMWWLLPPDGSVFYFDIAASYGVRYFSDDMEHALWPRDKAVAALKKMVETEPYCPPGVSNFGFTETVDYWLAGKVVFQIWFIDINEWGQMGQPEVKGDVANALIPGYRDPETGVVTHRAMAPYNRFWIIPKNLPEKVKQAAFYVMLRVSSPVYSIYSVADTYCGMDPYLYSHFTDEAAAQYTKPNPLRGVAPDWPENIPTFSTFEEARKHLDGGLANLAVAFPEINWPGATEYTESLSRWVQRAMSGEVTPEEAIEKAAEEWEAIRDKLGKEKQKEYYKEFLEAGRRVGFWD</sequence>
<comment type="subcellular location">
    <subcellularLocation>
        <location evidence="1">Periplasm</location>
    </subcellularLocation>
</comment>
<dbReference type="EMBL" id="CP121689">
    <property type="protein sequence ID" value="WZL75761.1"/>
    <property type="molecule type" value="Genomic_DNA"/>
</dbReference>
<evidence type="ECO:0000313" key="4">
    <source>
        <dbReference type="Proteomes" id="UP001461341"/>
    </source>
</evidence>
<evidence type="ECO:0000256" key="2">
    <source>
        <dbReference type="ARBA" id="ARBA00008520"/>
    </source>
</evidence>
<organism evidence="3 4">
    <name type="scientific">Thermatribacter velox</name>
    <dbReference type="NCBI Taxonomy" id="3039681"/>
    <lineage>
        <taxon>Bacteria</taxon>
        <taxon>Pseudomonadati</taxon>
        <taxon>Atribacterota</taxon>
        <taxon>Atribacteria</taxon>
        <taxon>Atribacterales</taxon>
        <taxon>Thermatribacteraceae</taxon>
        <taxon>Thermatribacter</taxon>
    </lineage>
</organism>
<comment type="similarity">
    <text evidence="2">Belongs to the bacterial solute-binding protein 1 family.</text>
</comment>
<name>A0ABZ2YBW2_9BACT</name>
<keyword evidence="4" id="KW-1185">Reference proteome</keyword>
<protein>
    <submittedName>
        <fullName evidence="3">Extracellular solute-binding protein</fullName>
    </submittedName>
</protein>
<dbReference type="PANTHER" id="PTHR43649:SF12">
    <property type="entry name" value="DIACETYLCHITOBIOSE BINDING PROTEIN DASA"/>
    <property type="match status" value="1"/>
</dbReference>
<evidence type="ECO:0000256" key="1">
    <source>
        <dbReference type="ARBA" id="ARBA00004418"/>
    </source>
</evidence>
<dbReference type="RefSeq" id="WP_369017911.1">
    <property type="nucleotide sequence ID" value="NZ_CP121689.1"/>
</dbReference>
<evidence type="ECO:0000313" key="3">
    <source>
        <dbReference type="EMBL" id="WZL75761.1"/>
    </source>
</evidence>
<dbReference type="SUPFAM" id="SSF53850">
    <property type="entry name" value="Periplasmic binding protein-like II"/>
    <property type="match status" value="1"/>
</dbReference>
<dbReference type="InterPro" id="IPR006059">
    <property type="entry name" value="SBP"/>
</dbReference>
<dbReference type="Gene3D" id="3.40.190.10">
    <property type="entry name" value="Periplasmic binding protein-like II"/>
    <property type="match status" value="2"/>
</dbReference>
<reference evidence="3 4" key="1">
    <citation type="submission" date="2023-03" db="EMBL/GenBank/DDBJ databases">
        <title>Novel Species.</title>
        <authorList>
            <person name="Ma S."/>
        </authorList>
    </citation>
    <scope>NUCLEOTIDE SEQUENCE [LARGE SCALE GENOMIC DNA]</scope>
    <source>
        <strain evidence="3 4">B11</strain>
    </source>
</reference>